<feature type="domain" description="Shedu protein SduA C-terminal" evidence="1">
    <location>
        <begin position="224"/>
        <end position="370"/>
    </location>
</feature>
<evidence type="ECO:0000259" key="1">
    <source>
        <dbReference type="Pfam" id="PF14082"/>
    </source>
</evidence>
<accession>A0A5B2XDC8</accession>
<reference evidence="2 3" key="2">
    <citation type="submission" date="2019-09" db="EMBL/GenBank/DDBJ databases">
        <authorList>
            <person name="Jin C."/>
        </authorList>
    </citation>
    <scope>NUCLEOTIDE SEQUENCE [LARGE SCALE GENOMIC DNA]</scope>
    <source>
        <strain evidence="2 3">AN110305</strain>
    </source>
</reference>
<dbReference type="Proteomes" id="UP000323454">
    <property type="component" value="Unassembled WGS sequence"/>
</dbReference>
<gene>
    <name evidence="2" type="ORF">F0L68_18775</name>
</gene>
<keyword evidence="3" id="KW-1185">Reference proteome</keyword>
<protein>
    <submittedName>
        <fullName evidence="2">DUF4263 domain-containing protein</fullName>
    </submittedName>
</protein>
<organism evidence="2 3">
    <name type="scientific">Solihabitans fulvus</name>
    <dbReference type="NCBI Taxonomy" id="1892852"/>
    <lineage>
        <taxon>Bacteria</taxon>
        <taxon>Bacillati</taxon>
        <taxon>Actinomycetota</taxon>
        <taxon>Actinomycetes</taxon>
        <taxon>Pseudonocardiales</taxon>
        <taxon>Pseudonocardiaceae</taxon>
        <taxon>Solihabitans</taxon>
    </lineage>
</organism>
<reference evidence="2 3" key="1">
    <citation type="submission" date="2019-09" db="EMBL/GenBank/DDBJ databases">
        <title>Goodfellowia gen. nov., a new genus of the Pseudonocardineae related to Actinoalloteichus, containing Goodfellowia coeruleoviolacea gen. nov., comb. nov. gen. nov., comb. nov.</title>
        <authorList>
            <person name="Labeda D."/>
        </authorList>
    </citation>
    <scope>NUCLEOTIDE SEQUENCE [LARGE SCALE GENOMIC DNA]</scope>
    <source>
        <strain evidence="2 3">AN110305</strain>
    </source>
</reference>
<sequence>MMGDVRAYCMRAMVLAAEWRQSNRARCTRQVVRGMVAQRDTQSVAAALELRITSGPLPTGCFDIQTVVVKKGPQAYKTATLWLFGNQTTGEIKRRELRVQSWAVKSDGPGFAFDEKPENTWYCEQNEVAAFAAFLNGQLEEAGVYHRISNDSPLASVVEKVQAGEADASQLVQIAQALADAPNSAEVLAHHEASRVLLDGIQTARQRDVIARLKAAVSDPSTGENVLQGILADGWWMFGGRFIAKASRRSLTVLDQLDIPLIRADGALHVVELKTANIGDLVIKYRNHHVVGPQVNEAVGQVANYLRELDEHRHVIKGALGIECRRAFATVVIGHPQYAEKVDAKDIAETLRTYNAHLSRIEVITYADLIQGAESALTLGAEAPEPEEPQLEPEGPPF</sequence>
<name>A0A5B2XDC8_9PSEU</name>
<evidence type="ECO:0000313" key="2">
    <source>
        <dbReference type="EMBL" id="KAA2261105.1"/>
    </source>
</evidence>
<dbReference type="EMBL" id="VUOB01000031">
    <property type="protein sequence ID" value="KAA2261105.1"/>
    <property type="molecule type" value="Genomic_DNA"/>
</dbReference>
<dbReference type="OrthoDB" id="5148202at2"/>
<dbReference type="AlphaFoldDB" id="A0A5B2XDC8"/>
<evidence type="ECO:0000313" key="3">
    <source>
        <dbReference type="Proteomes" id="UP000323454"/>
    </source>
</evidence>
<dbReference type="InterPro" id="IPR025359">
    <property type="entry name" value="SduA_C"/>
</dbReference>
<comment type="caution">
    <text evidence="2">The sequence shown here is derived from an EMBL/GenBank/DDBJ whole genome shotgun (WGS) entry which is preliminary data.</text>
</comment>
<proteinExistence type="predicted"/>
<dbReference type="Pfam" id="PF14082">
    <property type="entry name" value="SduA_C"/>
    <property type="match status" value="1"/>
</dbReference>